<dbReference type="GO" id="GO:0022857">
    <property type="term" value="F:transmembrane transporter activity"/>
    <property type="evidence" value="ECO:0007669"/>
    <property type="project" value="TreeGrafter"/>
</dbReference>
<name>A0A2P5HYU6_DIAHE</name>
<evidence type="ECO:0000256" key="1">
    <source>
        <dbReference type="ARBA" id="ARBA00004141"/>
    </source>
</evidence>
<evidence type="ECO:0000256" key="5">
    <source>
        <dbReference type="SAM" id="Phobius"/>
    </source>
</evidence>
<evidence type="ECO:0000256" key="3">
    <source>
        <dbReference type="ARBA" id="ARBA00022989"/>
    </source>
</evidence>
<accession>A0A2P5HYU6</accession>
<feature type="transmembrane region" description="Helical" evidence="5">
    <location>
        <begin position="237"/>
        <end position="256"/>
    </location>
</feature>
<keyword evidence="4 5" id="KW-0472">Membrane</keyword>
<evidence type="ECO:0000256" key="2">
    <source>
        <dbReference type="ARBA" id="ARBA00022692"/>
    </source>
</evidence>
<dbReference type="Gene3D" id="1.20.1250.20">
    <property type="entry name" value="MFS general substrate transporter like domains"/>
    <property type="match status" value="1"/>
</dbReference>
<proteinExistence type="predicted"/>
<dbReference type="SUPFAM" id="SSF103473">
    <property type="entry name" value="MFS general substrate transporter"/>
    <property type="match status" value="1"/>
</dbReference>
<evidence type="ECO:0000313" key="6">
    <source>
        <dbReference type="EMBL" id="POS75430.1"/>
    </source>
</evidence>
<comment type="caution">
    <text evidence="6">The sequence shown here is derived from an EMBL/GenBank/DDBJ whole genome shotgun (WGS) entry which is preliminary data.</text>
</comment>
<feature type="transmembrane region" description="Helical" evidence="5">
    <location>
        <begin position="6"/>
        <end position="35"/>
    </location>
</feature>
<sequence length="296" mass="32009">MAGMSISPFVAGLFGNFTVSFLLALGLFALSAIYLRFCFCNSDIQISNTSSEQSEVRECLSERIPISGTFLGLSRTFCAVLSPLEPFREDPCHLLIGLSLLIYNVVQSYVFNALLIYATVRFGFTGKENGYIISITHSIAGVYLFALLFLPRHVKRCLENRNCVHSVNTVFSTQSKDTILGLVSLSIQTFALVALSRASQARDIYITTLLLAAGLPAPSFIKGYFVGNFDTRRGPAALGALATMETLGSVLGPLLLGGLQSHFGVNGSVFLTASGMTATSLVLFTLGCTLKRRRRS</sequence>
<dbReference type="InParanoid" id="A0A2P5HYU6"/>
<dbReference type="InterPro" id="IPR036259">
    <property type="entry name" value="MFS_trans_sf"/>
</dbReference>
<feature type="transmembrane region" description="Helical" evidence="5">
    <location>
        <begin position="204"/>
        <end position="225"/>
    </location>
</feature>
<keyword evidence="7" id="KW-1185">Reference proteome</keyword>
<feature type="transmembrane region" description="Helical" evidence="5">
    <location>
        <begin position="130"/>
        <end position="150"/>
    </location>
</feature>
<evidence type="ECO:0008006" key="8">
    <source>
        <dbReference type="Google" id="ProtNLM"/>
    </source>
</evidence>
<dbReference type="AlphaFoldDB" id="A0A2P5HYU6"/>
<keyword evidence="2 5" id="KW-0812">Transmembrane</keyword>
<feature type="transmembrane region" description="Helical" evidence="5">
    <location>
        <begin position="179"/>
        <end position="198"/>
    </location>
</feature>
<feature type="transmembrane region" description="Helical" evidence="5">
    <location>
        <begin position="268"/>
        <end position="290"/>
    </location>
</feature>
<comment type="subcellular location">
    <subcellularLocation>
        <location evidence="1">Membrane</location>
        <topology evidence="1">Multi-pass membrane protein</topology>
    </subcellularLocation>
</comment>
<protein>
    <recommendedName>
        <fullName evidence="8">Major facilitator superfamily (MFS) profile domain-containing protein</fullName>
    </recommendedName>
</protein>
<keyword evidence="3 5" id="KW-1133">Transmembrane helix</keyword>
<dbReference type="PANTHER" id="PTHR23507">
    <property type="entry name" value="ZGC:174356"/>
    <property type="match status" value="1"/>
</dbReference>
<dbReference type="Proteomes" id="UP000094444">
    <property type="component" value="Unassembled WGS sequence"/>
</dbReference>
<dbReference type="EMBL" id="MAVT02000488">
    <property type="protein sequence ID" value="POS75430.1"/>
    <property type="molecule type" value="Genomic_DNA"/>
</dbReference>
<evidence type="ECO:0000313" key="7">
    <source>
        <dbReference type="Proteomes" id="UP000094444"/>
    </source>
</evidence>
<feature type="transmembrane region" description="Helical" evidence="5">
    <location>
        <begin position="94"/>
        <end position="118"/>
    </location>
</feature>
<evidence type="ECO:0000256" key="4">
    <source>
        <dbReference type="ARBA" id="ARBA00023136"/>
    </source>
</evidence>
<dbReference type="GO" id="GO:0016020">
    <property type="term" value="C:membrane"/>
    <property type="evidence" value="ECO:0007669"/>
    <property type="project" value="UniProtKB-SubCell"/>
</dbReference>
<dbReference type="PANTHER" id="PTHR23507:SF1">
    <property type="entry name" value="FI18259P1-RELATED"/>
    <property type="match status" value="1"/>
</dbReference>
<organism evidence="6 7">
    <name type="scientific">Diaporthe helianthi</name>
    <dbReference type="NCBI Taxonomy" id="158607"/>
    <lineage>
        <taxon>Eukaryota</taxon>
        <taxon>Fungi</taxon>
        <taxon>Dikarya</taxon>
        <taxon>Ascomycota</taxon>
        <taxon>Pezizomycotina</taxon>
        <taxon>Sordariomycetes</taxon>
        <taxon>Sordariomycetidae</taxon>
        <taxon>Diaporthales</taxon>
        <taxon>Diaporthaceae</taxon>
        <taxon>Diaporthe</taxon>
    </lineage>
</organism>
<dbReference type="OrthoDB" id="5425648at2759"/>
<gene>
    <name evidence="6" type="ORF">DHEL01_v206172</name>
</gene>
<reference evidence="6" key="1">
    <citation type="submission" date="2017-09" db="EMBL/GenBank/DDBJ databases">
        <title>Polyketide synthases of a Diaporthe helianthi virulent isolate.</title>
        <authorList>
            <person name="Baroncelli R."/>
        </authorList>
    </citation>
    <scope>NUCLEOTIDE SEQUENCE [LARGE SCALE GENOMIC DNA]</scope>
    <source>
        <strain evidence="6">7/96</strain>
    </source>
</reference>